<evidence type="ECO:0000256" key="2">
    <source>
        <dbReference type="ARBA" id="ARBA00022807"/>
    </source>
</evidence>
<dbReference type="HOGENOM" id="CLU_011935_1_0_1"/>
<dbReference type="Gene3D" id="3.40.50.1460">
    <property type="match status" value="1"/>
</dbReference>
<evidence type="ECO:0000256" key="1">
    <source>
        <dbReference type="ARBA" id="ARBA00022703"/>
    </source>
</evidence>
<keyword evidence="2" id="KW-0788">Thiol protease</keyword>
<feature type="domain" description="Peptidase C14 caspase" evidence="3">
    <location>
        <begin position="9"/>
        <end position="251"/>
    </location>
</feature>
<accession>A0A067SWJ2</accession>
<dbReference type="Proteomes" id="UP000027222">
    <property type="component" value="Unassembled WGS sequence"/>
</dbReference>
<keyword evidence="5" id="KW-1185">Reference proteome</keyword>
<keyword evidence="1" id="KW-0053">Apoptosis</keyword>
<dbReference type="GO" id="GO:0006915">
    <property type="term" value="P:apoptotic process"/>
    <property type="evidence" value="ECO:0007669"/>
    <property type="project" value="UniProtKB-KW"/>
</dbReference>
<sequence length="658" mass="71830">MSAFTIDSGFALCIGIDKYQSSTIPPLRGAVADARAVAGYLRQLKVPEHHVTLLENESATRHAILQGLRDLANDPRIQYGNPIVVFYAGHGSEAAAPEWEGGGPNANIQLTVPYDAYCESGGEVVVPIPDRTLGALLEAIAQQKGNNIVVIMDSCYSASGTRSFDNSSNIVRCIPLPPDFHFEGRLEADAWPLQPTSTSGGLLSHVLLSACGSTGQAWEAHDRGVFTAALLDLLKDSQIDKLRYCDIVMRMDIDTRQIPHCEGINRERYIFTTTSAPPTEYFIPAHTRISKKGPFNHVLNGGAAHGLVVGDEFNVYPDIDCQESLGILVIKEVGSFYSITRHPLFGLQLAANSVAVRIKKGKHEPLRIPTADFPEITQHVKVDMYELQQSRSKFPGSPTAELLSGIPVPFENGSFILQQGCAYGLKLTNNSPYNLYPTVHSSNLLQFDPWYRPPCSRSRLDVPLMMGGGSLTIGYGSGGSPPLVIASSHREGHGSLKILLSTQPLDPLYDDKSFRLAHYLPETIKGPWATVSRAITYRLSNNNPRVPSEHRPKEFLISNPTRLPSKPCVPRSLALFQGQKKSLFFLGLDPDLSTDHFGGVLKKSMSFSELDPSHSFMNHLGGGGPSASFSDLSKTPCKLVRHHPTVHQRPVAIRLSSG</sequence>
<dbReference type="EMBL" id="KL142383">
    <property type="protein sequence ID" value="KDR74412.1"/>
    <property type="molecule type" value="Genomic_DNA"/>
</dbReference>
<reference evidence="5" key="1">
    <citation type="journal article" date="2014" name="Proc. Natl. Acad. Sci. U.S.A.">
        <title>Extensive sampling of basidiomycete genomes demonstrates inadequacy of the white-rot/brown-rot paradigm for wood decay fungi.</title>
        <authorList>
            <person name="Riley R."/>
            <person name="Salamov A.A."/>
            <person name="Brown D.W."/>
            <person name="Nagy L.G."/>
            <person name="Floudas D."/>
            <person name="Held B.W."/>
            <person name="Levasseur A."/>
            <person name="Lombard V."/>
            <person name="Morin E."/>
            <person name="Otillar R."/>
            <person name="Lindquist E.A."/>
            <person name="Sun H."/>
            <person name="LaButti K.M."/>
            <person name="Schmutz J."/>
            <person name="Jabbour D."/>
            <person name="Luo H."/>
            <person name="Baker S.E."/>
            <person name="Pisabarro A.G."/>
            <person name="Walton J.D."/>
            <person name="Blanchette R.A."/>
            <person name="Henrissat B."/>
            <person name="Martin F."/>
            <person name="Cullen D."/>
            <person name="Hibbett D.S."/>
            <person name="Grigoriev I.V."/>
        </authorList>
    </citation>
    <scope>NUCLEOTIDE SEQUENCE [LARGE SCALE GENOMIC DNA]</scope>
    <source>
        <strain evidence="5">CBS 339.88</strain>
    </source>
</reference>
<name>A0A067SWJ2_GALM3</name>
<dbReference type="AlphaFoldDB" id="A0A067SWJ2"/>
<dbReference type="InterPro" id="IPR029030">
    <property type="entry name" value="Caspase-like_dom_sf"/>
</dbReference>
<evidence type="ECO:0000313" key="5">
    <source>
        <dbReference type="Proteomes" id="UP000027222"/>
    </source>
</evidence>
<proteinExistence type="predicted"/>
<dbReference type="SUPFAM" id="SSF52129">
    <property type="entry name" value="Caspase-like"/>
    <property type="match status" value="1"/>
</dbReference>
<dbReference type="InterPro" id="IPR011600">
    <property type="entry name" value="Pept_C14_caspase"/>
</dbReference>
<dbReference type="GO" id="GO:0004197">
    <property type="term" value="F:cysteine-type endopeptidase activity"/>
    <property type="evidence" value="ECO:0007669"/>
    <property type="project" value="InterPro"/>
</dbReference>
<organism evidence="4 5">
    <name type="scientific">Galerina marginata (strain CBS 339.88)</name>
    <dbReference type="NCBI Taxonomy" id="685588"/>
    <lineage>
        <taxon>Eukaryota</taxon>
        <taxon>Fungi</taxon>
        <taxon>Dikarya</taxon>
        <taxon>Basidiomycota</taxon>
        <taxon>Agaricomycotina</taxon>
        <taxon>Agaricomycetes</taxon>
        <taxon>Agaricomycetidae</taxon>
        <taxon>Agaricales</taxon>
        <taxon>Agaricineae</taxon>
        <taxon>Strophariaceae</taxon>
        <taxon>Galerina</taxon>
    </lineage>
</organism>
<dbReference type="GO" id="GO:0006508">
    <property type="term" value="P:proteolysis"/>
    <property type="evidence" value="ECO:0007669"/>
    <property type="project" value="InterPro"/>
</dbReference>
<keyword evidence="2" id="KW-0378">Hydrolase</keyword>
<keyword evidence="2" id="KW-0645">Protease</keyword>
<evidence type="ECO:0000259" key="3">
    <source>
        <dbReference type="Pfam" id="PF00656"/>
    </source>
</evidence>
<dbReference type="OrthoDB" id="10255174at2759"/>
<evidence type="ECO:0000313" key="4">
    <source>
        <dbReference type="EMBL" id="KDR74412.1"/>
    </source>
</evidence>
<dbReference type="Pfam" id="PF00656">
    <property type="entry name" value="Peptidase_C14"/>
    <property type="match status" value="1"/>
</dbReference>
<protein>
    <recommendedName>
        <fullName evidence="3">Peptidase C14 caspase domain-containing protein</fullName>
    </recommendedName>
</protein>
<gene>
    <name evidence="4" type="ORF">GALMADRAFT_250326</name>
</gene>